<dbReference type="Proteomes" id="UP001152755">
    <property type="component" value="Unassembled WGS sequence"/>
</dbReference>
<dbReference type="InterPro" id="IPR032710">
    <property type="entry name" value="NTF2-like_dom_sf"/>
</dbReference>
<comment type="similarity">
    <text evidence="1 2">Belongs to the UPF0225 family.</text>
</comment>
<dbReference type="Gene3D" id="3.10.450.50">
    <property type="match status" value="1"/>
</dbReference>
<dbReference type="RefSeq" id="WP_332519579.1">
    <property type="nucleotide sequence ID" value="NZ_JANRHA010000004.1"/>
</dbReference>
<evidence type="ECO:0000256" key="2">
    <source>
        <dbReference type="HAMAP-Rule" id="MF_00612"/>
    </source>
</evidence>
<dbReference type="AlphaFoldDB" id="A0A9X4RD80"/>
<evidence type="ECO:0000256" key="1">
    <source>
        <dbReference type="ARBA" id="ARBA00010839"/>
    </source>
</evidence>
<organism evidence="4 5">
    <name type="scientific">Speluncibacter jeojiensis</name>
    <dbReference type="NCBI Taxonomy" id="2710754"/>
    <lineage>
        <taxon>Bacteria</taxon>
        <taxon>Bacillati</taxon>
        <taxon>Actinomycetota</taxon>
        <taxon>Actinomycetes</taxon>
        <taxon>Mycobacteriales</taxon>
        <taxon>Speluncibacteraceae</taxon>
        <taxon>Speluncibacter</taxon>
    </lineage>
</organism>
<keyword evidence="5" id="KW-1185">Reference proteome</keyword>
<accession>A0A9X4RD80</accession>
<reference evidence="4" key="1">
    <citation type="submission" date="2022-08" db="EMBL/GenBank/DDBJ databases">
        <title>Genome analysis of Corynebacteriales strain.</title>
        <authorList>
            <person name="Lee S.D."/>
        </authorList>
    </citation>
    <scope>NUCLEOTIDE SEQUENCE</scope>
    <source>
        <strain evidence="4">D3-21</strain>
    </source>
</reference>
<dbReference type="Pfam" id="PF02810">
    <property type="entry name" value="SEC-C"/>
    <property type="match status" value="1"/>
</dbReference>
<proteinExistence type="inferred from homology"/>
<dbReference type="SUPFAM" id="SSF54427">
    <property type="entry name" value="NTF2-like"/>
    <property type="match status" value="1"/>
</dbReference>
<dbReference type="InterPro" id="IPR023006">
    <property type="entry name" value="YchJ-like"/>
</dbReference>
<name>A0A9X4RD80_9ACTN</name>
<dbReference type="HAMAP" id="MF_00612">
    <property type="entry name" value="UPF0225"/>
    <property type="match status" value="1"/>
</dbReference>
<dbReference type="InterPro" id="IPR004027">
    <property type="entry name" value="SEC_C_motif"/>
</dbReference>
<sequence length="130" mass="14462">MNPDARCPCLSGDTYSACCGRVVDGGQAAPTAVQLMRSRYTAFAVGATDHLLTTWHPATRPADLDLDPAQQWRRLDIVGHARGGLLDQEGTVEFRAHYRFGGRPGVLHERSRFVRDEGRWVYLDGVHLED</sequence>
<protein>
    <recommendedName>
        <fullName evidence="2">UPF0225 protein NVS88_07515</fullName>
    </recommendedName>
</protein>
<dbReference type="InterPro" id="IPR048469">
    <property type="entry name" value="YchJ-like_M"/>
</dbReference>
<feature type="domain" description="YchJ-like middle NTF2-like" evidence="3">
    <location>
        <begin position="31"/>
        <end position="125"/>
    </location>
</feature>
<evidence type="ECO:0000259" key="3">
    <source>
        <dbReference type="Pfam" id="PF17775"/>
    </source>
</evidence>
<dbReference type="Pfam" id="PF17775">
    <property type="entry name" value="YchJ_M-like"/>
    <property type="match status" value="1"/>
</dbReference>
<evidence type="ECO:0000313" key="4">
    <source>
        <dbReference type="EMBL" id="MDG3014404.1"/>
    </source>
</evidence>
<gene>
    <name evidence="4" type="ORF">NVS88_07515</name>
</gene>
<evidence type="ECO:0000313" key="5">
    <source>
        <dbReference type="Proteomes" id="UP001152755"/>
    </source>
</evidence>
<dbReference type="EMBL" id="JANRHA010000004">
    <property type="protein sequence ID" value="MDG3014404.1"/>
    <property type="molecule type" value="Genomic_DNA"/>
</dbReference>
<comment type="caution">
    <text evidence="4">The sequence shown here is derived from an EMBL/GenBank/DDBJ whole genome shotgun (WGS) entry which is preliminary data.</text>
</comment>